<name>A0ABS8PMZ5_9BACT</name>
<proteinExistence type="predicted"/>
<evidence type="ECO:0000313" key="2">
    <source>
        <dbReference type="Proteomes" id="UP001199816"/>
    </source>
</evidence>
<dbReference type="Proteomes" id="UP001199816">
    <property type="component" value="Unassembled WGS sequence"/>
</dbReference>
<evidence type="ECO:0000313" key="1">
    <source>
        <dbReference type="EMBL" id="MCD2422478.1"/>
    </source>
</evidence>
<dbReference type="InterPro" id="IPR032466">
    <property type="entry name" value="Metal_Hydrolase"/>
</dbReference>
<keyword evidence="2" id="KW-1185">Reference proteome</keyword>
<dbReference type="SUPFAM" id="SSF51556">
    <property type="entry name" value="Metallo-dependent hydrolases"/>
    <property type="match status" value="1"/>
</dbReference>
<reference evidence="1 2" key="1">
    <citation type="submission" date="2021-11" db="EMBL/GenBank/DDBJ databases">
        <title>Genomic of Niabella pedocola.</title>
        <authorList>
            <person name="Wu T."/>
        </authorList>
    </citation>
    <scope>NUCLEOTIDE SEQUENCE [LARGE SCALE GENOMIC DNA]</scope>
    <source>
        <strain evidence="1 2">JCM 31011</strain>
    </source>
</reference>
<comment type="caution">
    <text evidence="1">The sequence shown here is derived from an EMBL/GenBank/DDBJ whole genome shotgun (WGS) entry which is preliminary data.</text>
</comment>
<sequence>MLIDSNAYIGHWPFLRLTHNTPETLLGRMKEFGTDASVISNLNGIFYKNTQHANEELWEAIRSKKIYTDRFIPFAVINPVYGGWRDDLEQCTTRMGMKGVRLYPQYHGYEIATPSCVELVKRCRDKGVPVAFCLRMVDSRTSSWMDLDKEWTLKDIVPIVKAVPDAKYLVVNVANSMALNTEDMDLFRKADLLIDSSGRNITNWVDLFKSFGTGKFCFGTHAPILDYFSGLLRIESLRPTEADEKTKEQLRSGNIKKLLGI</sequence>
<organism evidence="1 2">
    <name type="scientific">Niabella pedocola</name>
    <dbReference type="NCBI Taxonomy" id="1752077"/>
    <lineage>
        <taxon>Bacteria</taxon>
        <taxon>Pseudomonadati</taxon>
        <taxon>Bacteroidota</taxon>
        <taxon>Chitinophagia</taxon>
        <taxon>Chitinophagales</taxon>
        <taxon>Chitinophagaceae</taxon>
        <taxon>Niabella</taxon>
    </lineage>
</organism>
<accession>A0ABS8PMZ5</accession>
<dbReference type="EMBL" id="JAJNEC010000004">
    <property type="protein sequence ID" value="MCD2422478.1"/>
    <property type="molecule type" value="Genomic_DNA"/>
</dbReference>
<dbReference type="RefSeq" id="WP_231003510.1">
    <property type="nucleotide sequence ID" value="NZ_JAJNEC010000004.1"/>
</dbReference>
<dbReference type="Gene3D" id="3.20.20.140">
    <property type="entry name" value="Metal-dependent hydrolases"/>
    <property type="match status" value="1"/>
</dbReference>
<protein>
    <submittedName>
        <fullName evidence="1">Amidohydrolase</fullName>
    </submittedName>
</protein>
<gene>
    <name evidence="1" type="ORF">LQ567_06865</name>
</gene>